<reference evidence="3 4" key="1">
    <citation type="submission" date="2018-06" db="EMBL/GenBank/DDBJ databases">
        <title>A transcriptomic atlas of mushroom development highlights an independent origin of complex multicellularity.</title>
        <authorList>
            <consortium name="DOE Joint Genome Institute"/>
            <person name="Krizsan K."/>
            <person name="Almasi E."/>
            <person name="Merenyi Z."/>
            <person name="Sahu N."/>
            <person name="Viragh M."/>
            <person name="Koszo T."/>
            <person name="Mondo S."/>
            <person name="Kiss B."/>
            <person name="Balint B."/>
            <person name="Kues U."/>
            <person name="Barry K."/>
            <person name="Hegedus J.C."/>
            <person name="Henrissat B."/>
            <person name="Johnson J."/>
            <person name="Lipzen A."/>
            <person name="Ohm R."/>
            <person name="Nagy I."/>
            <person name="Pangilinan J."/>
            <person name="Yan J."/>
            <person name="Xiong Y."/>
            <person name="Grigoriev I.V."/>
            <person name="Hibbett D.S."/>
            <person name="Nagy L.G."/>
        </authorList>
    </citation>
    <scope>NUCLEOTIDE SEQUENCE [LARGE SCALE GENOMIC DNA]</scope>
    <source>
        <strain evidence="3 4">SZMC22713</strain>
    </source>
</reference>
<dbReference type="EMBL" id="ML170190">
    <property type="protein sequence ID" value="TDL20202.1"/>
    <property type="molecule type" value="Genomic_DNA"/>
</dbReference>
<dbReference type="Proteomes" id="UP000294933">
    <property type="component" value="Unassembled WGS sequence"/>
</dbReference>
<gene>
    <name evidence="3" type="ORF">BD410DRAFT_386018</name>
</gene>
<accession>A0A4Y7PZ71</accession>
<keyword evidence="2" id="KW-0732">Signal</keyword>
<sequence>MINSARLLMLVSVLSGLGALSAPFSPLPSILRGQIGIDDIPIPIRPTTSGSVRPKATPTVHLGHGFGFPGEGFGPIIIPQPSTTDSSSSDAAPTDFVTVDPTVTESAAPSADTASSDAATTDVAVPNATKVANPSLRGPGLVIPHIPDLTETNL</sequence>
<dbReference type="AlphaFoldDB" id="A0A4Y7PZ71"/>
<dbReference type="VEuPathDB" id="FungiDB:BD410DRAFT_386018"/>
<evidence type="ECO:0000256" key="2">
    <source>
        <dbReference type="SAM" id="SignalP"/>
    </source>
</evidence>
<feature type="chain" id="PRO_5021441206" evidence="2">
    <location>
        <begin position="22"/>
        <end position="154"/>
    </location>
</feature>
<proteinExistence type="predicted"/>
<evidence type="ECO:0000313" key="4">
    <source>
        <dbReference type="Proteomes" id="UP000294933"/>
    </source>
</evidence>
<feature type="compositionally biased region" description="Low complexity" evidence="1">
    <location>
        <begin position="77"/>
        <end position="125"/>
    </location>
</feature>
<organism evidence="3 4">
    <name type="scientific">Rickenella mellea</name>
    <dbReference type="NCBI Taxonomy" id="50990"/>
    <lineage>
        <taxon>Eukaryota</taxon>
        <taxon>Fungi</taxon>
        <taxon>Dikarya</taxon>
        <taxon>Basidiomycota</taxon>
        <taxon>Agaricomycotina</taxon>
        <taxon>Agaricomycetes</taxon>
        <taxon>Hymenochaetales</taxon>
        <taxon>Rickenellaceae</taxon>
        <taxon>Rickenella</taxon>
    </lineage>
</organism>
<protein>
    <submittedName>
        <fullName evidence="3">Uncharacterized protein</fullName>
    </submittedName>
</protein>
<name>A0A4Y7PZ71_9AGAM</name>
<feature type="signal peptide" evidence="2">
    <location>
        <begin position="1"/>
        <end position="21"/>
    </location>
</feature>
<keyword evidence="4" id="KW-1185">Reference proteome</keyword>
<feature type="region of interest" description="Disordered" evidence="1">
    <location>
        <begin position="77"/>
        <end position="154"/>
    </location>
</feature>
<evidence type="ECO:0000313" key="3">
    <source>
        <dbReference type="EMBL" id="TDL20202.1"/>
    </source>
</evidence>
<evidence type="ECO:0000256" key="1">
    <source>
        <dbReference type="SAM" id="MobiDB-lite"/>
    </source>
</evidence>